<accession>A0A382P9C3</accession>
<dbReference type="PANTHER" id="PTHR30508">
    <property type="entry name" value="FES CLUSTER ASSEMBLY PROTEIN SUF"/>
    <property type="match status" value="1"/>
</dbReference>
<organism evidence="3">
    <name type="scientific">marine metagenome</name>
    <dbReference type="NCBI Taxonomy" id="408172"/>
    <lineage>
        <taxon>unclassified sequences</taxon>
        <taxon>metagenomes</taxon>
        <taxon>ecological metagenomes</taxon>
    </lineage>
</organism>
<gene>
    <name evidence="3" type="ORF">METZ01_LOCUS322720</name>
</gene>
<dbReference type="GO" id="GO:0016226">
    <property type="term" value="P:iron-sulfur cluster assembly"/>
    <property type="evidence" value="ECO:0007669"/>
    <property type="project" value="InterPro"/>
</dbReference>
<evidence type="ECO:0000256" key="1">
    <source>
        <dbReference type="ARBA" id="ARBA00043967"/>
    </source>
</evidence>
<dbReference type="SUPFAM" id="SSF101960">
    <property type="entry name" value="Stabilizer of iron transporter SufD"/>
    <property type="match status" value="1"/>
</dbReference>
<dbReference type="InterPro" id="IPR000825">
    <property type="entry name" value="SUF_FeS_clus_asmbl_SufBD_core"/>
</dbReference>
<dbReference type="PANTHER" id="PTHR30508:SF1">
    <property type="entry name" value="UPF0051 PROTEIN ABCI8, CHLOROPLASTIC-RELATED"/>
    <property type="match status" value="1"/>
</dbReference>
<sequence>WFGKVIPVSDNKFSALNSAVFSGGSFIYVPPGVKLAQPLQAYFRINAENFGQFERTLIIADEGAELTYMEGCTAPKFETTTLHSAVVELVAMPGAKIQYITVQNWSNNVFNLVTKRAMAHEEAEVRWIDCNIGSRLTMKYPGVILKGRKSRGEVLSIALANDGQHQDTGAKMVHAADETTSNIVAKSISIGKGRSSYRGLVQIPGHLHNCRNNTECDALLINSNSRTDTYPAITVHGDGNAVQHEASVSKVSTEQIFYMRQRGLSEAEAISLSVNGFVNDLIREFPMEYSVELKRLIDLEMEGSVG</sequence>
<name>A0A382P9C3_9ZZZZ</name>
<dbReference type="InterPro" id="IPR037284">
    <property type="entry name" value="SUF_FeS_clus_asmbl_SufBD_sf"/>
</dbReference>
<dbReference type="EMBL" id="UINC01105716">
    <property type="protein sequence ID" value="SVC69866.1"/>
    <property type="molecule type" value="Genomic_DNA"/>
</dbReference>
<dbReference type="InterPro" id="IPR010231">
    <property type="entry name" value="SUF_FeS_clus_asmbl_SufB"/>
</dbReference>
<dbReference type="NCBIfam" id="TIGR01980">
    <property type="entry name" value="sufB"/>
    <property type="match status" value="1"/>
</dbReference>
<comment type="similarity">
    <text evidence="1">Belongs to the iron-sulfur cluster assembly SufBD family.</text>
</comment>
<protein>
    <recommendedName>
        <fullName evidence="2">SUF system FeS cluster assembly SufBD core domain-containing protein</fullName>
    </recommendedName>
</protein>
<dbReference type="Pfam" id="PF01458">
    <property type="entry name" value="SUFBD_core"/>
    <property type="match status" value="1"/>
</dbReference>
<feature type="domain" description="SUF system FeS cluster assembly SufBD core" evidence="2">
    <location>
        <begin position="43"/>
        <end position="277"/>
    </location>
</feature>
<evidence type="ECO:0000313" key="3">
    <source>
        <dbReference type="EMBL" id="SVC69866.1"/>
    </source>
</evidence>
<reference evidence="3" key="1">
    <citation type="submission" date="2018-05" db="EMBL/GenBank/DDBJ databases">
        <authorList>
            <person name="Lanie J.A."/>
            <person name="Ng W.-L."/>
            <person name="Kazmierczak K.M."/>
            <person name="Andrzejewski T.M."/>
            <person name="Davidsen T.M."/>
            <person name="Wayne K.J."/>
            <person name="Tettelin H."/>
            <person name="Glass J.I."/>
            <person name="Rusch D."/>
            <person name="Podicherti R."/>
            <person name="Tsui H.-C.T."/>
            <person name="Winkler M.E."/>
        </authorList>
    </citation>
    <scope>NUCLEOTIDE SEQUENCE</scope>
</reference>
<dbReference type="AlphaFoldDB" id="A0A382P9C3"/>
<proteinExistence type="inferred from homology"/>
<feature type="non-terminal residue" evidence="3">
    <location>
        <position position="1"/>
    </location>
</feature>
<evidence type="ECO:0000259" key="2">
    <source>
        <dbReference type="Pfam" id="PF01458"/>
    </source>
</evidence>
<dbReference type="InterPro" id="IPR055346">
    <property type="entry name" value="Fe-S_cluster_assembly_SufBD"/>
</dbReference>